<dbReference type="EMBL" id="FUXA01000012">
    <property type="protein sequence ID" value="SJZ90460.1"/>
    <property type="molecule type" value="Genomic_DNA"/>
</dbReference>
<evidence type="ECO:0000256" key="4">
    <source>
        <dbReference type="ARBA" id="ARBA00022989"/>
    </source>
</evidence>
<feature type="compositionally biased region" description="Basic and acidic residues" evidence="6">
    <location>
        <begin position="329"/>
        <end position="365"/>
    </location>
</feature>
<evidence type="ECO:0000256" key="7">
    <source>
        <dbReference type="SAM" id="Phobius"/>
    </source>
</evidence>
<organism evidence="8 9">
    <name type="scientific">Eubacterium ruminantium</name>
    <dbReference type="NCBI Taxonomy" id="42322"/>
    <lineage>
        <taxon>Bacteria</taxon>
        <taxon>Bacillati</taxon>
        <taxon>Bacillota</taxon>
        <taxon>Clostridia</taxon>
        <taxon>Eubacteriales</taxon>
        <taxon>Eubacteriaceae</taxon>
        <taxon>Eubacterium</taxon>
    </lineage>
</organism>
<dbReference type="GO" id="GO:0005886">
    <property type="term" value="C:plasma membrane"/>
    <property type="evidence" value="ECO:0007669"/>
    <property type="project" value="UniProtKB-SubCell"/>
</dbReference>
<feature type="transmembrane region" description="Helical" evidence="7">
    <location>
        <begin position="209"/>
        <end position="230"/>
    </location>
</feature>
<keyword evidence="5 7" id="KW-0472">Membrane</keyword>
<evidence type="ECO:0000313" key="8">
    <source>
        <dbReference type="EMBL" id="SJZ90460.1"/>
    </source>
</evidence>
<evidence type="ECO:0000256" key="1">
    <source>
        <dbReference type="ARBA" id="ARBA00004651"/>
    </source>
</evidence>
<reference evidence="8 9" key="1">
    <citation type="submission" date="2017-02" db="EMBL/GenBank/DDBJ databases">
        <authorList>
            <person name="Peterson S.W."/>
        </authorList>
    </citation>
    <scope>NUCLEOTIDE SEQUENCE [LARGE SCALE GENOMIC DNA]</scope>
    <source>
        <strain evidence="8 9">ATCC 17233</strain>
    </source>
</reference>
<dbReference type="PANTHER" id="PTHR30213">
    <property type="entry name" value="INNER MEMBRANE PROTEIN YHJD"/>
    <property type="match status" value="1"/>
</dbReference>
<feature type="transmembrane region" description="Helical" evidence="7">
    <location>
        <begin position="174"/>
        <end position="197"/>
    </location>
</feature>
<keyword evidence="4 7" id="KW-1133">Transmembrane helix</keyword>
<accession>A0A1T4PFX0</accession>
<feature type="transmembrane region" description="Helical" evidence="7">
    <location>
        <begin position="88"/>
        <end position="110"/>
    </location>
</feature>
<evidence type="ECO:0000256" key="5">
    <source>
        <dbReference type="ARBA" id="ARBA00023136"/>
    </source>
</evidence>
<dbReference type="Pfam" id="PF03631">
    <property type="entry name" value="Virul_fac_BrkB"/>
    <property type="match status" value="1"/>
</dbReference>
<feature type="transmembrane region" description="Helical" evidence="7">
    <location>
        <begin position="131"/>
        <end position="154"/>
    </location>
</feature>
<feature type="transmembrane region" description="Helical" evidence="7">
    <location>
        <begin position="32"/>
        <end position="53"/>
    </location>
</feature>
<keyword evidence="2" id="KW-1003">Cell membrane</keyword>
<gene>
    <name evidence="8" type="ORF">SAMN02745110_01963</name>
</gene>
<feature type="transmembrane region" description="Helical" evidence="7">
    <location>
        <begin position="242"/>
        <end position="262"/>
    </location>
</feature>
<name>A0A1T4PFX0_9FIRM</name>
<dbReference type="PANTHER" id="PTHR30213:SF0">
    <property type="entry name" value="UPF0761 MEMBRANE PROTEIN YIHY"/>
    <property type="match status" value="1"/>
</dbReference>
<dbReference type="NCBIfam" id="TIGR00765">
    <property type="entry name" value="yihY_not_rbn"/>
    <property type="match status" value="1"/>
</dbReference>
<keyword evidence="9" id="KW-1185">Reference proteome</keyword>
<dbReference type="AlphaFoldDB" id="A0A1T4PFX0"/>
<keyword evidence="3 7" id="KW-0812">Transmembrane</keyword>
<evidence type="ECO:0000256" key="6">
    <source>
        <dbReference type="SAM" id="MobiDB-lite"/>
    </source>
</evidence>
<comment type="subcellular location">
    <subcellularLocation>
        <location evidence="1">Cell membrane</location>
        <topology evidence="1">Multi-pass membrane protein</topology>
    </subcellularLocation>
</comment>
<evidence type="ECO:0000256" key="2">
    <source>
        <dbReference type="ARBA" id="ARBA00022475"/>
    </source>
</evidence>
<evidence type="ECO:0000256" key="3">
    <source>
        <dbReference type="ARBA" id="ARBA00022692"/>
    </source>
</evidence>
<dbReference type="InterPro" id="IPR017039">
    <property type="entry name" value="Virul_fac_BrkB"/>
</dbReference>
<sequence>MRVELRRFIKALLKFSEETKSDHMGAFAAQSAFFILLSLFPLFNIVLAIIKFLPISEKDFVELIGKIMPDGNDGIIAELVGEIYNNSAGSITILSLIIGIWSAARGILAIRSGLNEVYKAREKRNYIIQRLISSLYTIVIILAIIVTSFISVFGEQVVKMINKKFPAAIKVTTFILSIKSAFILAAMFLVFLVMYVVLPSRKIKLRQQLAGAMFAAVWWMLMSKLFNWYVDSYVAKTFTYGSLTMAILLMFWLYFGVLAIFIGGQINVFLERTDNLKTIIKNDGSSPQFLEIQPERKFNIHKKNKKNKKSADNSNGKESDDDKSDDEETVSKKSADEKKLRSEKIVADEKDKKDAEDEKADADKV</sequence>
<dbReference type="Proteomes" id="UP000189857">
    <property type="component" value="Unassembled WGS sequence"/>
</dbReference>
<dbReference type="OrthoDB" id="9775903at2"/>
<feature type="region of interest" description="Disordered" evidence="6">
    <location>
        <begin position="301"/>
        <end position="365"/>
    </location>
</feature>
<evidence type="ECO:0000313" key="9">
    <source>
        <dbReference type="Proteomes" id="UP000189857"/>
    </source>
</evidence>
<protein>
    <submittedName>
        <fullName evidence="8">Membrane protein</fullName>
    </submittedName>
</protein>
<feature type="compositionally biased region" description="Basic and acidic residues" evidence="6">
    <location>
        <begin position="309"/>
        <end position="320"/>
    </location>
</feature>
<proteinExistence type="predicted"/>